<evidence type="ECO:0000256" key="1">
    <source>
        <dbReference type="ARBA" id="ARBA00010928"/>
    </source>
</evidence>
<feature type="domain" description="Gfo/Idh/MocA-like oxidoreductase N-terminal" evidence="3">
    <location>
        <begin position="10"/>
        <end position="127"/>
    </location>
</feature>
<evidence type="ECO:0000259" key="3">
    <source>
        <dbReference type="Pfam" id="PF01408"/>
    </source>
</evidence>
<reference evidence="5 6" key="1">
    <citation type="submission" date="2023-06" db="EMBL/GenBank/DDBJ databases">
        <authorList>
            <person name="Oyuntsetseg B."/>
            <person name="Kim S.B."/>
        </authorList>
    </citation>
    <scope>NUCLEOTIDE SEQUENCE [LARGE SCALE GENOMIC DNA]</scope>
    <source>
        <strain evidence="5 6">4-36</strain>
    </source>
</reference>
<accession>A0A9Y2NM16</accession>
<dbReference type="SUPFAM" id="SSF51735">
    <property type="entry name" value="NAD(P)-binding Rossmann-fold domains"/>
    <property type="match status" value="1"/>
</dbReference>
<dbReference type="Pfam" id="PF01408">
    <property type="entry name" value="GFO_IDH_MocA"/>
    <property type="match status" value="1"/>
</dbReference>
<dbReference type="PANTHER" id="PTHR22604:SF105">
    <property type="entry name" value="TRANS-1,2-DIHYDROBENZENE-1,2-DIOL DEHYDROGENASE"/>
    <property type="match status" value="1"/>
</dbReference>
<feature type="domain" description="GFO/IDH/MocA-like oxidoreductase" evidence="4">
    <location>
        <begin position="137"/>
        <end position="259"/>
    </location>
</feature>
<dbReference type="Pfam" id="PF22725">
    <property type="entry name" value="GFO_IDH_MocA_C3"/>
    <property type="match status" value="1"/>
</dbReference>
<evidence type="ECO:0000313" key="5">
    <source>
        <dbReference type="EMBL" id="WIY06704.1"/>
    </source>
</evidence>
<dbReference type="InterPro" id="IPR000683">
    <property type="entry name" value="Gfo/Idh/MocA-like_OxRdtase_N"/>
</dbReference>
<dbReference type="InterPro" id="IPR055170">
    <property type="entry name" value="GFO_IDH_MocA-like_dom"/>
</dbReference>
<evidence type="ECO:0000256" key="2">
    <source>
        <dbReference type="ARBA" id="ARBA00023002"/>
    </source>
</evidence>
<proteinExistence type="inferred from homology"/>
<dbReference type="AlphaFoldDB" id="A0A9Y2NM16"/>
<dbReference type="GO" id="GO:0000166">
    <property type="term" value="F:nucleotide binding"/>
    <property type="evidence" value="ECO:0007669"/>
    <property type="project" value="InterPro"/>
</dbReference>
<dbReference type="RefSeq" id="WP_286002961.1">
    <property type="nucleotide sequence ID" value="NZ_CP127295.1"/>
</dbReference>
<dbReference type="Gene3D" id="3.40.50.720">
    <property type="entry name" value="NAD(P)-binding Rossmann-like Domain"/>
    <property type="match status" value="1"/>
</dbReference>
<dbReference type="GO" id="GO:0016491">
    <property type="term" value="F:oxidoreductase activity"/>
    <property type="evidence" value="ECO:0007669"/>
    <property type="project" value="UniProtKB-KW"/>
</dbReference>
<dbReference type="Gene3D" id="3.30.360.10">
    <property type="entry name" value="Dihydrodipicolinate Reductase, domain 2"/>
    <property type="match status" value="1"/>
</dbReference>
<gene>
    <name evidence="5" type="ORF">QRX60_23690</name>
</gene>
<organism evidence="5 6">
    <name type="scientific">Amycolatopsis mongoliensis</name>
    <dbReference type="NCBI Taxonomy" id="715475"/>
    <lineage>
        <taxon>Bacteria</taxon>
        <taxon>Bacillati</taxon>
        <taxon>Actinomycetota</taxon>
        <taxon>Actinomycetes</taxon>
        <taxon>Pseudonocardiales</taxon>
        <taxon>Pseudonocardiaceae</taxon>
        <taxon>Amycolatopsis</taxon>
    </lineage>
</organism>
<keyword evidence="2" id="KW-0560">Oxidoreductase</keyword>
<dbReference type="PANTHER" id="PTHR22604">
    <property type="entry name" value="OXIDOREDUCTASES"/>
    <property type="match status" value="1"/>
</dbReference>
<evidence type="ECO:0000313" key="6">
    <source>
        <dbReference type="Proteomes" id="UP001239397"/>
    </source>
</evidence>
<dbReference type="KEGG" id="amog:QRX60_23690"/>
<keyword evidence="6" id="KW-1185">Reference proteome</keyword>
<comment type="similarity">
    <text evidence="1">Belongs to the Gfo/Idh/MocA family.</text>
</comment>
<protein>
    <submittedName>
        <fullName evidence="5">Gfo/Idh/MocA family oxidoreductase</fullName>
    </submittedName>
</protein>
<evidence type="ECO:0000259" key="4">
    <source>
        <dbReference type="Pfam" id="PF22725"/>
    </source>
</evidence>
<dbReference type="Proteomes" id="UP001239397">
    <property type="component" value="Chromosome"/>
</dbReference>
<dbReference type="SUPFAM" id="SSF55347">
    <property type="entry name" value="Glyceraldehyde-3-phosphate dehydrogenase-like, C-terminal domain"/>
    <property type="match status" value="1"/>
</dbReference>
<sequence length="343" mass="36743">MTELRSADLRWGLLAAGTIAAHFAAGVDESKHGTLTAVAARNADRAGEFATRFEIPKAYGSYEDLLADPDVDAVYVSTPHALHKEWAIAAAEAGKHVLCEKPLTITAADAEEVIAAARENDVFLMEAFMYRLHPQTRRLVELIASGAIGEVRAVDTTFSFDSNPEETARLSDPALGGGGILDVGCYCTSLARLVAQAATGQDVVEPTEVSGMAHLSADGVDEYATGLLRLPGDILATISCGIRLTREDGIRVFGTRGQLSVPQPAWIHPLRKPGVSRIILTPADGEPEVIEVEATQGVFAREADHVATHVGDRQAPELTWAETLANLRTLDRWREAVGYGRPS</sequence>
<dbReference type="InterPro" id="IPR036291">
    <property type="entry name" value="NAD(P)-bd_dom_sf"/>
</dbReference>
<dbReference type="EMBL" id="CP127295">
    <property type="protein sequence ID" value="WIY06704.1"/>
    <property type="molecule type" value="Genomic_DNA"/>
</dbReference>
<name>A0A9Y2NM16_9PSEU</name>
<dbReference type="InterPro" id="IPR050984">
    <property type="entry name" value="Gfo/Idh/MocA_domain"/>
</dbReference>